<dbReference type="AlphaFoldDB" id="K3XDD2"/>
<organism evidence="2 3">
    <name type="scientific">Globisporangium ultimum (strain ATCC 200006 / CBS 805.95 / DAOM BR144)</name>
    <name type="common">Pythium ultimum</name>
    <dbReference type="NCBI Taxonomy" id="431595"/>
    <lineage>
        <taxon>Eukaryota</taxon>
        <taxon>Sar</taxon>
        <taxon>Stramenopiles</taxon>
        <taxon>Oomycota</taxon>
        <taxon>Peronosporomycetes</taxon>
        <taxon>Pythiales</taxon>
        <taxon>Pythiaceae</taxon>
        <taxon>Globisporangium</taxon>
    </lineage>
</organism>
<keyword evidence="3" id="KW-1185">Reference proteome</keyword>
<accession>K3XDD2</accession>
<keyword evidence="1" id="KW-1133">Transmembrane helix</keyword>
<name>K3XDD2_GLOUD</name>
<reference evidence="3" key="1">
    <citation type="journal article" date="2010" name="Genome Biol.">
        <title>Genome sequence of the necrotrophic plant pathogen Pythium ultimum reveals original pathogenicity mechanisms and effector repertoire.</title>
        <authorList>
            <person name="Levesque C.A."/>
            <person name="Brouwer H."/>
            <person name="Cano L."/>
            <person name="Hamilton J.P."/>
            <person name="Holt C."/>
            <person name="Huitema E."/>
            <person name="Raffaele S."/>
            <person name="Robideau G.P."/>
            <person name="Thines M."/>
            <person name="Win J."/>
            <person name="Zerillo M.M."/>
            <person name="Beakes G.W."/>
            <person name="Boore J.L."/>
            <person name="Busam D."/>
            <person name="Dumas B."/>
            <person name="Ferriera S."/>
            <person name="Fuerstenberg S.I."/>
            <person name="Gachon C.M."/>
            <person name="Gaulin E."/>
            <person name="Govers F."/>
            <person name="Grenville-Briggs L."/>
            <person name="Horner N."/>
            <person name="Hostetler J."/>
            <person name="Jiang R.H."/>
            <person name="Johnson J."/>
            <person name="Krajaejun T."/>
            <person name="Lin H."/>
            <person name="Meijer H.J."/>
            <person name="Moore B."/>
            <person name="Morris P."/>
            <person name="Phuntmart V."/>
            <person name="Puiu D."/>
            <person name="Shetty J."/>
            <person name="Stajich J.E."/>
            <person name="Tripathy S."/>
            <person name="Wawra S."/>
            <person name="van West P."/>
            <person name="Whitty B.R."/>
            <person name="Coutinho P.M."/>
            <person name="Henrissat B."/>
            <person name="Martin F."/>
            <person name="Thomas P.D."/>
            <person name="Tyler B.M."/>
            <person name="De Vries R.P."/>
            <person name="Kamoun S."/>
            <person name="Yandell M."/>
            <person name="Tisserat N."/>
            <person name="Buell C.R."/>
        </authorList>
    </citation>
    <scope>NUCLEOTIDE SEQUENCE</scope>
    <source>
        <strain evidence="3">DAOM:BR144</strain>
    </source>
</reference>
<dbReference type="HOGENOM" id="CLU_152882_0_0_1"/>
<dbReference type="EMBL" id="ADOS01000550">
    <property type="status" value="NOT_ANNOTATED_CDS"/>
    <property type="molecule type" value="Genomic_DNA"/>
</dbReference>
<evidence type="ECO:0000313" key="2">
    <source>
        <dbReference type="EnsemblProtists" id="PYU1_T015231"/>
    </source>
</evidence>
<reference evidence="2" key="3">
    <citation type="submission" date="2015-02" db="UniProtKB">
        <authorList>
            <consortium name="EnsemblProtists"/>
        </authorList>
    </citation>
    <scope>IDENTIFICATION</scope>
    <source>
        <strain evidence="2">DAOM BR144</strain>
    </source>
</reference>
<dbReference type="eggNOG" id="ENOG502T2ZK">
    <property type="taxonomic scope" value="Eukaryota"/>
</dbReference>
<keyword evidence="1" id="KW-0812">Transmembrane</keyword>
<evidence type="ECO:0000313" key="3">
    <source>
        <dbReference type="Proteomes" id="UP000019132"/>
    </source>
</evidence>
<keyword evidence="1" id="KW-0472">Membrane</keyword>
<protein>
    <submittedName>
        <fullName evidence="2">Uncharacterized protein</fullName>
    </submittedName>
</protein>
<dbReference type="Proteomes" id="UP000019132">
    <property type="component" value="Unassembled WGS sequence"/>
</dbReference>
<sequence>TGPGELVVASFELAAVVIPLIGGLFKKKKCRQVACWIDNGKCYQQAADKVQNQVFKGRDGYVVESHGNQGAWVRYWRVRTGVTQSQTIATGKCGDGSKFSVFNCQTTGKVHC</sequence>
<reference evidence="3" key="2">
    <citation type="submission" date="2010-04" db="EMBL/GenBank/DDBJ databases">
        <authorList>
            <person name="Buell R."/>
            <person name="Hamilton J."/>
            <person name="Hostetler J."/>
        </authorList>
    </citation>
    <scope>NUCLEOTIDE SEQUENCE [LARGE SCALE GENOMIC DNA]</scope>
    <source>
        <strain evidence="3">DAOM:BR144</strain>
    </source>
</reference>
<evidence type="ECO:0000256" key="1">
    <source>
        <dbReference type="SAM" id="Phobius"/>
    </source>
</evidence>
<dbReference type="InParanoid" id="K3XDD2"/>
<proteinExistence type="predicted"/>
<feature type="transmembrane region" description="Helical" evidence="1">
    <location>
        <begin position="6"/>
        <end position="25"/>
    </location>
</feature>
<dbReference type="VEuPathDB" id="FungiDB:PYU1_G015200"/>
<dbReference type="EnsemblProtists" id="PYU1_T015231">
    <property type="protein sequence ID" value="PYU1_T015231"/>
    <property type="gene ID" value="PYU1_G015200"/>
</dbReference>